<dbReference type="InterPro" id="IPR036249">
    <property type="entry name" value="Thioredoxin-like_sf"/>
</dbReference>
<comment type="similarity">
    <text evidence="1">Belongs to the GST superfamily. Omega family.</text>
</comment>
<dbReference type="SUPFAM" id="SSF52833">
    <property type="entry name" value="Thioredoxin-like"/>
    <property type="match status" value="1"/>
</dbReference>
<protein>
    <recommendedName>
        <fullName evidence="3">GST N-terminal domain-containing protein</fullName>
    </recommendedName>
</protein>
<dbReference type="Gene3D" id="3.40.30.10">
    <property type="entry name" value="Glutaredoxin"/>
    <property type="match status" value="1"/>
</dbReference>
<dbReference type="FunFam" id="1.20.1050.10:FF:000009">
    <property type="entry name" value="Glutathione S-transferase omega-1"/>
    <property type="match status" value="1"/>
</dbReference>
<gene>
    <name evidence="4" type="ORF">TRIADDRAFT_62360</name>
</gene>
<organism evidence="4 5">
    <name type="scientific">Trichoplax adhaerens</name>
    <name type="common">Trichoplax reptans</name>
    <dbReference type="NCBI Taxonomy" id="10228"/>
    <lineage>
        <taxon>Eukaryota</taxon>
        <taxon>Metazoa</taxon>
        <taxon>Placozoa</taxon>
        <taxon>Uniplacotomia</taxon>
        <taxon>Trichoplacea</taxon>
        <taxon>Trichoplacidae</taxon>
        <taxon>Trichoplax</taxon>
    </lineage>
</organism>
<accession>B3SDK1</accession>
<sequence>MSMLSQGCERPAKSSKLRLYGTRFDAYCVGFRLMLMAKGVDFEFALLDMINKPDWFKEVNPTGRVPTVEFGDETVGETLKKAKDAELMSRFAEHFAPHIYGMVRAPKDHIDAVKSGLEKVNKVLPHRATDYFGGSSPNLVDFYVWGWVGLLPPLHRVHKLKATTRRVIITITWLGCLA</sequence>
<dbReference type="PANTHER" id="PTHR43968:SF6">
    <property type="entry name" value="GLUTATHIONE S-TRANSFERASE OMEGA"/>
    <property type="match status" value="1"/>
</dbReference>
<dbReference type="InterPro" id="IPR050983">
    <property type="entry name" value="GST_Omega/HSP26"/>
</dbReference>
<dbReference type="EMBL" id="DS985280">
    <property type="protein sequence ID" value="EDV19192.1"/>
    <property type="molecule type" value="Genomic_DNA"/>
</dbReference>
<dbReference type="HOGENOM" id="CLU_011226_9_2_1"/>
<reference evidence="4 5" key="1">
    <citation type="journal article" date="2008" name="Nature">
        <title>The Trichoplax genome and the nature of placozoans.</title>
        <authorList>
            <person name="Srivastava M."/>
            <person name="Begovic E."/>
            <person name="Chapman J."/>
            <person name="Putnam N.H."/>
            <person name="Hellsten U."/>
            <person name="Kawashima T."/>
            <person name="Kuo A."/>
            <person name="Mitros T."/>
            <person name="Salamov A."/>
            <person name="Carpenter M.L."/>
            <person name="Signorovitch A.Y."/>
            <person name="Moreno M.A."/>
            <person name="Kamm K."/>
            <person name="Grimwood J."/>
            <person name="Schmutz J."/>
            <person name="Shapiro H."/>
            <person name="Grigoriev I.V."/>
            <person name="Buss L.W."/>
            <person name="Schierwater B."/>
            <person name="Dellaporta S.L."/>
            <person name="Rokhsar D.S."/>
        </authorList>
    </citation>
    <scope>NUCLEOTIDE SEQUENCE [LARGE SCALE GENOMIC DNA]</scope>
    <source>
        <strain evidence="4 5">Grell-BS-1999</strain>
    </source>
</reference>
<dbReference type="RefSeq" id="XP_002118312.1">
    <property type="nucleotide sequence ID" value="XM_002118276.1"/>
</dbReference>
<dbReference type="AlphaFoldDB" id="B3SDK1"/>
<keyword evidence="5" id="KW-1185">Reference proteome</keyword>
<dbReference type="GO" id="GO:0004364">
    <property type="term" value="F:glutathione transferase activity"/>
    <property type="evidence" value="ECO:0000318"/>
    <property type="project" value="GO_Central"/>
</dbReference>
<evidence type="ECO:0000313" key="5">
    <source>
        <dbReference type="Proteomes" id="UP000009022"/>
    </source>
</evidence>
<dbReference type="InterPro" id="IPR004045">
    <property type="entry name" value="Glutathione_S-Trfase_N"/>
</dbReference>
<dbReference type="GO" id="GO:0006749">
    <property type="term" value="P:glutathione metabolic process"/>
    <property type="evidence" value="ECO:0000318"/>
    <property type="project" value="GO_Central"/>
</dbReference>
<dbReference type="InParanoid" id="B3SDK1"/>
<dbReference type="OrthoDB" id="4951845at2759"/>
<dbReference type="GO" id="GO:0045174">
    <property type="term" value="F:glutathione dehydrogenase (ascorbate) activity"/>
    <property type="evidence" value="ECO:0000318"/>
    <property type="project" value="GO_Central"/>
</dbReference>
<feature type="domain" description="GST N-terminal" evidence="3">
    <location>
        <begin position="15"/>
        <end position="99"/>
    </location>
</feature>
<dbReference type="STRING" id="10228.B3SDK1"/>
<keyword evidence="2" id="KW-0560">Oxidoreductase</keyword>
<dbReference type="KEGG" id="tad:TRIADDRAFT_62360"/>
<proteinExistence type="inferred from homology"/>
<evidence type="ECO:0000256" key="1">
    <source>
        <dbReference type="ARBA" id="ARBA00011067"/>
    </source>
</evidence>
<evidence type="ECO:0000313" key="4">
    <source>
        <dbReference type="EMBL" id="EDV19192.1"/>
    </source>
</evidence>
<name>B3SDK1_TRIAD</name>
<evidence type="ECO:0000259" key="3">
    <source>
        <dbReference type="PROSITE" id="PS50404"/>
    </source>
</evidence>
<dbReference type="GeneID" id="6759525"/>
<dbReference type="InterPro" id="IPR036282">
    <property type="entry name" value="Glutathione-S-Trfase_C_sf"/>
</dbReference>
<dbReference type="CTD" id="6759525"/>
<dbReference type="PhylomeDB" id="B3SDK1"/>
<dbReference type="PROSITE" id="PS50404">
    <property type="entry name" value="GST_NTER"/>
    <property type="match status" value="1"/>
</dbReference>
<dbReference type="FunCoup" id="B3SDK1">
    <property type="interactions" value="931"/>
</dbReference>
<dbReference type="GO" id="GO:0005737">
    <property type="term" value="C:cytoplasm"/>
    <property type="evidence" value="ECO:0000318"/>
    <property type="project" value="GO_Central"/>
</dbReference>
<dbReference type="SUPFAM" id="SSF47616">
    <property type="entry name" value="GST C-terminal domain-like"/>
    <property type="match status" value="1"/>
</dbReference>
<dbReference type="eggNOG" id="KOG0406">
    <property type="taxonomic scope" value="Eukaryota"/>
</dbReference>
<dbReference type="Pfam" id="PF13409">
    <property type="entry name" value="GST_N_2"/>
    <property type="match status" value="1"/>
</dbReference>
<evidence type="ECO:0000256" key="2">
    <source>
        <dbReference type="ARBA" id="ARBA00023002"/>
    </source>
</evidence>
<dbReference type="Proteomes" id="UP000009022">
    <property type="component" value="Unassembled WGS sequence"/>
</dbReference>
<dbReference type="PANTHER" id="PTHR43968">
    <property type="match status" value="1"/>
</dbReference>
<dbReference type="Gene3D" id="1.20.1050.10">
    <property type="match status" value="1"/>
</dbReference>